<protein>
    <submittedName>
        <fullName evidence="2">Uncharacterized protein</fullName>
    </submittedName>
</protein>
<dbReference type="Proteomes" id="UP000245119">
    <property type="component" value="Linkage Group LG9"/>
</dbReference>
<accession>A0A2T7NVS7</accession>
<sequence>MSGRGRSMDDINFQVHTRRGRLENQHGDTLTRIVSPYVLLLILLSVTYSFDDKETIKHFASRTGGDMKSVASKPNDLNTGIAKCQRRLLVGGNIAGKDQEAELRESEELSDDGAHS</sequence>
<organism evidence="2 3">
    <name type="scientific">Pomacea canaliculata</name>
    <name type="common">Golden apple snail</name>
    <dbReference type="NCBI Taxonomy" id="400727"/>
    <lineage>
        <taxon>Eukaryota</taxon>
        <taxon>Metazoa</taxon>
        <taxon>Spiralia</taxon>
        <taxon>Lophotrochozoa</taxon>
        <taxon>Mollusca</taxon>
        <taxon>Gastropoda</taxon>
        <taxon>Caenogastropoda</taxon>
        <taxon>Architaenioglossa</taxon>
        <taxon>Ampullarioidea</taxon>
        <taxon>Ampullariidae</taxon>
        <taxon>Pomacea</taxon>
    </lineage>
</organism>
<feature type="compositionally biased region" description="Basic and acidic residues" evidence="1">
    <location>
        <begin position="97"/>
        <end position="116"/>
    </location>
</feature>
<keyword evidence="3" id="KW-1185">Reference proteome</keyword>
<reference evidence="2 3" key="1">
    <citation type="submission" date="2018-04" db="EMBL/GenBank/DDBJ databases">
        <title>The genome of golden apple snail Pomacea canaliculata provides insight into stress tolerance and invasive adaptation.</title>
        <authorList>
            <person name="Liu C."/>
            <person name="Liu B."/>
            <person name="Ren Y."/>
            <person name="Zhang Y."/>
            <person name="Wang H."/>
            <person name="Li S."/>
            <person name="Jiang F."/>
            <person name="Yin L."/>
            <person name="Zhang G."/>
            <person name="Qian W."/>
            <person name="Fan W."/>
        </authorList>
    </citation>
    <scope>NUCLEOTIDE SEQUENCE [LARGE SCALE GENOMIC DNA]</scope>
    <source>
        <strain evidence="2">SZHN2017</strain>
        <tissue evidence="2">Muscle</tissue>
    </source>
</reference>
<gene>
    <name evidence="2" type="ORF">C0Q70_15765</name>
</gene>
<dbReference type="EMBL" id="PZQS01000009">
    <property type="protein sequence ID" value="PVD25267.1"/>
    <property type="molecule type" value="Genomic_DNA"/>
</dbReference>
<evidence type="ECO:0000313" key="2">
    <source>
        <dbReference type="EMBL" id="PVD25267.1"/>
    </source>
</evidence>
<feature type="region of interest" description="Disordered" evidence="1">
    <location>
        <begin position="95"/>
        <end position="116"/>
    </location>
</feature>
<proteinExistence type="predicted"/>
<comment type="caution">
    <text evidence="2">The sequence shown here is derived from an EMBL/GenBank/DDBJ whole genome shotgun (WGS) entry which is preliminary data.</text>
</comment>
<evidence type="ECO:0000256" key="1">
    <source>
        <dbReference type="SAM" id="MobiDB-lite"/>
    </source>
</evidence>
<evidence type="ECO:0000313" key="3">
    <source>
        <dbReference type="Proteomes" id="UP000245119"/>
    </source>
</evidence>
<name>A0A2T7NVS7_POMCA</name>
<dbReference type="AlphaFoldDB" id="A0A2T7NVS7"/>